<dbReference type="Gene3D" id="3.40.1350.10">
    <property type="match status" value="1"/>
</dbReference>
<evidence type="ECO:0000259" key="1">
    <source>
        <dbReference type="PROSITE" id="PS51192"/>
    </source>
</evidence>
<dbReference type="InterPro" id="IPR014001">
    <property type="entry name" value="Helicase_ATP-bd"/>
</dbReference>
<dbReference type="AlphaFoldDB" id="A0A556QPD2"/>
<sequence>MEPIHLSSWQRSFVDRYVAGYPRKAQLAAAAGSGKTVATLIAAKELLHTNKCDLVLTIADRIVLKEQWRQMAETHAGINAQQGRSITLQSLDNLSQRKELISISKKNRTLIVVDEVHRSLDSDTSFRPLLEANRDNRILFLTRPGESNGGENKFNYTFEADEAQDHQGNAPPLSLPGSPSFELLKRLISEGKNLEDLSWRSFEILVAELLKADGYEVELMQGTKDGGVDVIATRDMGPAGVVKTLWQAKKYSKGKVGLSVIRELADTRAEHGANKALVVTSTFLTRGALQRIEREKFLLGKVDRNDLRQWLVRYANGTWSPDSFI</sequence>
<evidence type="ECO:0000313" key="3">
    <source>
        <dbReference type="Proteomes" id="UP000315648"/>
    </source>
</evidence>
<dbReference type="PANTHER" id="PTHR30015">
    <property type="entry name" value="MRR RESTRICTION SYSTEM PROTEIN"/>
    <property type="match status" value="1"/>
</dbReference>
<keyword evidence="3" id="KW-1185">Reference proteome</keyword>
<dbReference type="Pfam" id="PF04851">
    <property type="entry name" value="ResIII"/>
    <property type="match status" value="1"/>
</dbReference>
<dbReference type="InterPro" id="IPR052906">
    <property type="entry name" value="Type_IV_Methyl-Rstrct_Enzyme"/>
</dbReference>
<dbReference type="GO" id="GO:0003677">
    <property type="term" value="F:DNA binding"/>
    <property type="evidence" value="ECO:0007669"/>
    <property type="project" value="InterPro"/>
</dbReference>
<dbReference type="Proteomes" id="UP000315648">
    <property type="component" value="Unassembled WGS sequence"/>
</dbReference>
<gene>
    <name evidence="2" type="ORF">FPL22_04120</name>
</gene>
<proteinExistence type="predicted"/>
<dbReference type="RefSeq" id="WP_144228836.1">
    <property type="nucleotide sequence ID" value="NZ_CBCRVV010000024.1"/>
</dbReference>
<dbReference type="SUPFAM" id="SSF52980">
    <property type="entry name" value="Restriction endonuclease-like"/>
    <property type="match status" value="1"/>
</dbReference>
<dbReference type="InterPro" id="IPR007560">
    <property type="entry name" value="Restrct_endonuc_IV_Mrr"/>
</dbReference>
<dbReference type="OrthoDB" id="286650at2"/>
<dbReference type="InterPro" id="IPR027417">
    <property type="entry name" value="P-loop_NTPase"/>
</dbReference>
<protein>
    <recommendedName>
        <fullName evidence="1">Helicase ATP-binding domain-containing protein</fullName>
    </recommendedName>
</protein>
<dbReference type="Gene3D" id="3.40.50.300">
    <property type="entry name" value="P-loop containing nucleotide triphosphate hydrolases"/>
    <property type="match status" value="1"/>
</dbReference>
<dbReference type="PANTHER" id="PTHR30015:SF7">
    <property type="entry name" value="TYPE IV METHYL-DIRECTED RESTRICTION ENZYME ECOKMRR"/>
    <property type="match status" value="1"/>
</dbReference>
<feature type="domain" description="Helicase ATP-binding" evidence="1">
    <location>
        <begin position="16"/>
        <end position="163"/>
    </location>
</feature>
<dbReference type="PROSITE" id="PS51192">
    <property type="entry name" value="HELICASE_ATP_BIND_1"/>
    <property type="match status" value="1"/>
</dbReference>
<dbReference type="InterPro" id="IPR011335">
    <property type="entry name" value="Restrct_endonuc-II-like"/>
</dbReference>
<name>A0A556QPD2_9BACT</name>
<comment type="caution">
    <text evidence="2">The sequence shown here is derived from an EMBL/GenBank/DDBJ whole genome shotgun (WGS) entry which is preliminary data.</text>
</comment>
<dbReference type="GO" id="GO:0005524">
    <property type="term" value="F:ATP binding"/>
    <property type="evidence" value="ECO:0007669"/>
    <property type="project" value="InterPro"/>
</dbReference>
<dbReference type="GO" id="GO:0009307">
    <property type="term" value="P:DNA restriction-modification system"/>
    <property type="evidence" value="ECO:0007669"/>
    <property type="project" value="InterPro"/>
</dbReference>
<dbReference type="InterPro" id="IPR011856">
    <property type="entry name" value="tRNA_endonuc-like_dom_sf"/>
</dbReference>
<organism evidence="2 3">
    <name type="scientific">Rariglobus hedericola</name>
    <dbReference type="NCBI Taxonomy" id="2597822"/>
    <lineage>
        <taxon>Bacteria</taxon>
        <taxon>Pseudomonadati</taxon>
        <taxon>Verrucomicrobiota</taxon>
        <taxon>Opitutia</taxon>
        <taxon>Opitutales</taxon>
        <taxon>Opitutaceae</taxon>
        <taxon>Rariglobus</taxon>
    </lineage>
</organism>
<evidence type="ECO:0000313" key="2">
    <source>
        <dbReference type="EMBL" id="TSJ78495.1"/>
    </source>
</evidence>
<dbReference type="EMBL" id="VMBG01000001">
    <property type="protein sequence ID" value="TSJ78495.1"/>
    <property type="molecule type" value="Genomic_DNA"/>
</dbReference>
<dbReference type="Pfam" id="PF04471">
    <property type="entry name" value="Mrr_cat"/>
    <property type="match status" value="1"/>
</dbReference>
<accession>A0A556QPD2</accession>
<reference evidence="2 3" key="1">
    <citation type="submission" date="2019-07" db="EMBL/GenBank/DDBJ databases">
        <title>Description of 53C-WASEF.</title>
        <authorList>
            <person name="Pitt A."/>
            <person name="Hahn M.W."/>
        </authorList>
    </citation>
    <scope>NUCLEOTIDE SEQUENCE [LARGE SCALE GENOMIC DNA]</scope>
    <source>
        <strain evidence="2 3">53C-WASEF</strain>
    </source>
</reference>
<dbReference type="SMART" id="SM00487">
    <property type="entry name" value="DEXDc"/>
    <property type="match status" value="1"/>
</dbReference>
<dbReference type="GO" id="GO:0015666">
    <property type="term" value="F:restriction endodeoxyribonuclease activity"/>
    <property type="evidence" value="ECO:0007669"/>
    <property type="project" value="TreeGrafter"/>
</dbReference>
<dbReference type="InterPro" id="IPR006935">
    <property type="entry name" value="Helicase/UvrB_N"/>
</dbReference>
<dbReference type="SUPFAM" id="SSF52540">
    <property type="entry name" value="P-loop containing nucleoside triphosphate hydrolases"/>
    <property type="match status" value="1"/>
</dbReference>